<protein>
    <submittedName>
        <fullName evidence="3">Hypothetical_protein</fullName>
    </submittedName>
</protein>
<keyword evidence="1" id="KW-0812">Transmembrane</keyword>
<gene>
    <name evidence="3" type="ORF">HINF_LOCUS4992</name>
</gene>
<evidence type="ECO:0000256" key="1">
    <source>
        <dbReference type="SAM" id="Phobius"/>
    </source>
</evidence>
<proteinExistence type="predicted"/>
<accession>A0ABP1GWD5</accession>
<keyword evidence="1" id="KW-0472">Membrane</keyword>
<evidence type="ECO:0000313" key="4">
    <source>
        <dbReference type="Proteomes" id="UP001642409"/>
    </source>
</evidence>
<name>A0ABP1GWD5_9EUKA</name>
<dbReference type="EMBL" id="CAXDID020000009">
    <property type="protein sequence ID" value="CAL5978845.1"/>
    <property type="molecule type" value="Genomic_DNA"/>
</dbReference>
<feature type="chain" id="PRO_5045635816" evidence="2">
    <location>
        <begin position="22"/>
        <end position="140"/>
    </location>
</feature>
<feature type="transmembrane region" description="Helical" evidence="1">
    <location>
        <begin position="86"/>
        <end position="107"/>
    </location>
</feature>
<keyword evidence="4" id="KW-1185">Reference proteome</keyword>
<organism evidence="3 4">
    <name type="scientific">Hexamita inflata</name>
    <dbReference type="NCBI Taxonomy" id="28002"/>
    <lineage>
        <taxon>Eukaryota</taxon>
        <taxon>Metamonada</taxon>
        <taxon>Diplomonadida</taxon>
        <taxon>Hexamitidae</taxon>
        <taxon>Hexamitinae</taxon>
        <taxon>Hexamita</taxon>
    </lineage>
</organism>
<keyword evidence="1" id="KW-1133">Transmembrane helix</keyword>
<keyword evidence="2" id="KW-0732">Signal</keyword>
<comment type="caution">
    <text evidence="3">The sequence shown here is derived from an EMBL/GenBank/DDBJ whole genome shotgun (WGS) entry which is preliminary data.</text>
</comment>
<evidence type="ECO:0000313" key="3">
    <source>
        <dbReference type="EMBL" id="CAL5978845.1"/>
    </source>
</evidence>
<feature type="signal peptide" evidence="2">
    <location>
        <begin position="1"/>
        <end position="21"/>
    </location>
</feature>
<evidence type="ECO:0000256" key="2">
    <source>
        <dbReference type="SAM" id="SignalP"/>
    </source>
</evidence>
<sequence>MNHNGIKYVLAVLAWIRFVRLRPREFLNSSGQCVNCYALKKIIQNGNAKKRTRTVCGAEVTVSAFQVIRKQTGFVYLIKPNGKQQLSVRLFQFLLFFYCLFCCFLLFQEIKELSGDEQQLQVSCIQYFTSSRRNKQIRVI</sequence>
<reference evidence="3 4" key="1">
    <citation type="submission" date="2024-07" db="EMBL/GenBank/DDBJ databases">
        <authorList>
            <person name="Akdeniz Z."/>
        </authorList>
    </citation>
    <scope>NUCLEOTIDE SEQUENCE [LARGE SCALE GENOMIC DNA]</scope>
</reference>
<dbReference type="Proteomes" id="UP001642409">
    <property type="component" value="Unassembled WGS sequence"/>
</dbReference>